<dbReference type="RefSeq" id="WP_055299472.1">
    <property type="nucleotide sequence ID" value="NZ_BAABZI010000001.1"/>
</dbReference>
<dbReference type="SUPFAM" id="SSF53756">
    <property type="entry name" value="UDP-Glycosyltransferase/glycogen phosphorylase"/>
    <property type="match status" value="1"/>
</dbReference>
<evidence type="ECO:0000256" key="1">
    <source>
        <dbReference type="ARBA" id="ARBA00022679"/>
    </source>
</evidence>
<evidence type="ECO:0000259" key="2">
    <source>
        <dbReference type="Pfam" id="PF00534"/>
    </source>
</evidence>
<reference evidence="4 6" key="1">
    <citation type="submission" date="2015-09" db="EMBL/GenBank/DDBJ databases">
        <authorList>
            <consortium name="Pathogen Informatics"/>
        </authorList>
    </citation>
    <scope>NUCLEOTIDE SEQUENCE [LARGE SCALE GENOMIC DNA]</scope>
    <source>
        <strain evidence="4 6">2789STDY5834899</strain>
    </source>
</reference>
<dbReference type="EMBL" id="JAHYQA010000041">
    <property type="protein sequence ID" value="MCE9241056.1"/>
    <property type="molecule type" value="Genomic_DNA"/>
</dbReference>
<dbReference type="GO" id="GO:0009103">
    <property type="term" value="P:lipopolysaccharide biosynthetic process"/>
    <property type="evidence" value="ECO:0007669"/>
    <property type="project" value="TreeGrafter"/>
</dbReference>
<dbReference type="Pfam" id="PF13439">
    <property type="entry name" value="Glyco_transf_4"/>
    <property type="match status" value="1"/>
</dbReference>
<evidence type="ECO:0000259" key="3">
    <source>
        <dbReference type="Pfam" id="PF13439"/>
    </source>
</evidence>
<dbReference type="InterPro" id="IPR001296">
    <property type="entry name" value="Glyco_trans_1"/>
</dbReference>
<organism evidence="4 6">
    <name type="scientific">Bacteroides thetaiotaomicron</name>
    <dbReference type="NCBI Taxonomy" id="818"/>
    <lineage>
        <taxon>Bacteria</taxon>
        <taxon>Pseudomonadati</taxon>
        <taxon>Bacteroidota</taxon>
        <taxon>Bacteroidia</taxon>
        <taxon>Bacteroidales</taxon>
        <taxon>Bacteroidaceae</taxon>
        <taxon>Bacteroides</taxon>
    </lineage>
</organism>
<dbReference type="CDD" id="cd03809">
    <property type="entry name" value="GT4_MtfB-like"/>
    <property type="match status" value="1"/>
</dbReference>
<dbReference type="InterPro" id="IPR028098">
    <property type="entry name" value="Glyco_trans_4-like_N"/>
</dbReference>
<dbReference type="AlphaFoldDB" id="A0A174MK95"/>
<proteinExistence type="predicted"/>
<dbReference type="Proteomes" id="UP001200544">
    <property type="component" value="Unassembled WGS sequence"/>
</dbReference>
<feature type="domain" description="Glycosyl transferase family 1" evidence="2">
    <location>
        <begin position="161"/>
        <end position="306"/>
    </location>
</feature>
<evidence type="ECO:0000313" key="6">
    <source>
        <dbReference type="Proteomes" id="UP000095576"/>
    </source>
</evidence>
<dbReference type="Pfam" id="PF00534">
    <property type="entry name" value="Glycos_transf_1"/>
    <property type="match status" value="1"/>
</dbReference>
<accession>A0A174MK95</accession>
<evidence type="ECO:0000313" key="4">
    <source>
        <dbReference type="EMBL" id="CUP34129.1"/>
    </source>
</evidence>
<gene>
    <name evidence="4" type="primary">pimA</name>
    <name evidence="4" type="ORF">ERS852511_01835</name>
    <name evidence="5" type="ORF">K0H07_28455</name>
</gene>
<dbReference type="EC" id="2.4.1.57" evidence="4"/>
<keyword evidence="4" id="KW-0328">Glycosyltransferase</keyword>
<keyword evidence="1 4" id="KW-0808">Transferase</keyword>
<dbReference type="Proteomes" id="UP000095576">
    <property type="component" value="Unassembled WGS sequence"/>
</dbReference>
<dbReference type="PANTHER" id="PTHR46401:SF2">
    <property type="entry name" value="GLYCOSYLTRANSFERASE WBBK-RELATED"/>
    <property type="match status" value="1"/>
</dbReference>
<protein>
    <submittedName>
        <fullName evidence="4">Glycosyl transferase family protein</fullName>
        <ecNumber evidence="4">2.4.1.57</ecNumber>
    </submittedName>
    <submittedName>
        <fullName evidence="5">Glycosyltransferase family 4 protein</fullName>
    </submittedName>
</protein>
<feature type="domain" description="Glycosyltransferase subfamily 4-like N-terminal" evidence="3">
    <location>
        <begin position="40"/>
        <end position="149"/>
    </location>
</feature>
<dbReference type="EMBL" id="CZAP01000004">
    <property type="protein sequence ID" value="CUP34129.1"/>
    <property type="molecule type" value="Genomic_DNA"/>
</dbReference>
<dbReference type="GO" id="GO:0016757">
    <property type="term" value="F:glycosyltransferase activity"/>
    <property type="evidence" value="ECO:0007669"/>
    <property type="project" value="UniProtKB-KW"/>
</dbReference>
<name>A0A174MK95_BACT4</name>
<reference evidence="5" key="2">
    <citation type="submission" date="2021-07" db="EMBL/GenBank/DDBJ databases">
        <title>Comparative genomics of Bacteroides fragilis group isolates reveals species-dependent resistance mechanisms and validates clinical tools for resistance prediction.</title>
        <authorList>
            <person name="Wallace M.J."/>
            <person name="Jean S."/>
            <person name="Wallace M.A."/>
            <person name="Carey-Ann B.D."/>
            <person name="Dantas G."/>
        </authorList>
    </citation>
    <scope>NUCLEOTIDE SEQUENCE</scope>
    <source>
        <strain evidence="5">BJH_160</strain>
    </source>
</reference>
<evidence type="ECO:0000313" key="5">
    <source>
        <dbReference type="EMBL" id="MCE9241056.1"/>
    </source>
</evidence>
<dbReference type="Gene3D" id="3.40.50.2000">
    <property type="entry name" value="Glycogen Phosphorylase B"/>
    <property type="match status" value="2"/>
</dbReference>
<dbReference type="PANTHER" id="PTHR46401">
    <property type="entry name" value="GLYCOSYLTRANSFERASE WBBK-RELATED"/>
    <property type="match status" value="1"/>
</dbReference>
<sequence>MNLRIIQVCRKPGINFSIEHVFDTINRELEKRCLIQKRCLPYAYVRPYGLLRNLLFALFKCNTITHIVGEIHYAALAIRYKTIITVHDLSFIDLNSGWKRCFFYWLWYYFPLKKAIHVTCISYKVRDDILRNFPFVRDKISVIYNPLDPRFTYSYKKFDTIRPVILHIGTASNKNLERVIEALKSIDCELRVIGKKRMEYVALLNESGINYQYKSNLTDEEIIEEYRQADIISFPSLYEGFGMPIVEGQAVGRVVLASDIEPLLDVAGPNGACFVNPYSVNSIRSGLKKIIEDEDFRNSLLKAGRQNVARFEPSIIAEQYFDLYKTFS</sequence>